<protein>
    <submittedName>
        <fullName evidence="2">Serine protease</fullName>
    </submittedName>
</protein>
<dbReference type="RefSeq" id="WP_082933400.1">
    <property type="nucleotide sequence ID" value="NZ_LBNO01000067.1"/>
</dbReference>
<dbReference type="PRINTS" id="PR00834">
    <property type="entry name" value="PROTEASES2C"/>
</dbReference>
<dbReference type="InterPro" id="IPR001940">
    <property type="entry name" value="Peptidase_S1C"/>
</dbReference>
<organism evidence="2 3">
    <name type="scientific">Mycolicibacterium elephantis</name>
    <dbReference type="NCBI Taxonomy" id="81858"/>
    <lineage>
        <taxon>Bacteria</taxon>
        <taxon>Bacillati</taxon>
        <taxon>Actinomycetota</taxon>
        <taxon>Actinomycetes</taxon>
        <taxon>Mycobacteriales</taxon>
        <taxon>Mycobacteriaceae</taxon>
        <taxon>Mycolicibacterium</taxon>
    </lineage>
</organism>
<name>A0A1X0D7K5_9MYCO</name>
<sequence>MRPIRRAVTLTIAALTAAAVAGCSGGWPAAEVTLPPAETATLATVEPPDAALADSPVVAQAQRSVAKIHGIAPSCQKMLDGSGVVFAPDRVMSSAHGVAGATDITVSVDGGDYPATVVFYDPDADIAILDVPGLQAPPLAFAEEMAPSGTDALILGYPGGGPFVATPARIRDVIELSGPDIYRTKTVHREVYVVRGAVRQGGSGGPLIDLNSRILGVAFGAAVEDPDASFVLTAKQLFGMAVNANGSEPVSTGDCVG</sequence>
<feature type="signal peptide" evidence="1">
    <location>
        <begin position="1"/>
        <end position="29"/>
    </location>
</feature>
<dbReference type="GO" id="GO:0004252">
    <property type="term" value="F:serine-type endopeptidase activity"/>
    <property type="evidence" value="ECO:0007669"/>
    <property type="project" value="InterPro"/>
</dbReference>
<dbReference type="GO" id="GO:0006508">
    <property type="term" value="P:proteolysis"/>
    <property type="evidence" value="ECO:0007669"/>
    <property type="project" value="UniProtKB-KW"/>
</dbReference>
<dbReference type="PANTHER" id="PTHR43019:SF23">
    <property type="entry name" value="PROTEASE DO-LIKE 5, CHLOROPLASTIC"/>
    <property type="match status" value="1"/>
</dbReference>
<keyword evidence="1" id="KW-0732">Signal</keyword>
<dbReference type="InterPro" id="IPR047680">
    <property type="entry name" value="MarP-like"/>
</dbReference>
<dbReference type="NCBIfam" id="NF033740">
    <property type="entry name" value="MarP_fam_protase"/>
    <property type="match status" value="1"/>
</dbReference>
<keyword evidence="2" id="KW-0378">Hydrolase</keyword>
<feature type="chain" id="PRO_5013117602" evidence="1">
    <location>
        <begin position="30"/>
        <end position="257"/>
    </location>
</feature>
<dbReference type="SUPFAM" id="SSF50494">
    <property type="entry name" value="Trypsin-like serine proteases"/>
    <property type="match status" value="1"/>
</dbReference>
<dbReference type="Proteomes" id="UP000192772">
    <property type="component" value="Unassembled WGS sequence"/>
</dbReference>
<dbReference type="OrthoDB" id="9766361at2"/>
<accession>A0A1X0D7K5</accession>
<evidence type="ECO:0000256" key="1">
    <source>
        <dbReference type="SAM" id="SignalP"/>
    </source>
</evidence>
<keyword evidence="2" id="KW-0645">Protease</keyword>
<dbReference type="Gene3D" id="2.40.10.10">
    <property type="entry name" value="Trypsin-like serine proteases"/>
    <property type="match status" value="2"/>
</dbReference>
<dbReference type="Pfam" id="PF13365">
    <property type="entry name" value="Trypsin_2"/>
    <property type="match status" value="1"/>
</dbReference>
<reference evidence="2 3" key="1">
    <citation type="submission" date="2017-02" db="EMBL/GenBank/DDBJ databases">
        <title>The new phylogeny of genus Mycobacterium.</title>
        <authorList>
            <person name="Tortoli E."/>
            <person name="Trovato A."/>
            <person name="Cirillo D.M."/>
        </authorList>
    </citation>
    <scope>NUCLEOTIDE SEQUENCE [LARGE SCALE GENOMIC DNA]</scope>
    <source>
        <strain evidence="2 3">FI-09383</strain>
    </source>
</reference>
<dbReference type="AlphaFoldDB" id="A0A1X0D7K5"/>
<dbReference type="InterPro" id="IPR043504">
    <property type="entry name" value="Peptidase_S1_PA_chymotrypsin"/>
</dbReference>
<dbReference type="PANTHER" id="PTHR43019">
    <property type="entry name" value="SERINE ENDOPROTEASE DEGS"/>
    <property type="match status" value="1"/>
</dbReference>
<comment type="caution">
    <text evidence="2">The sequence shown here is derived from an EMBL/GenBank/DDBJ whole genome shotgun (WGS) entry which is preliminary data.</text>
</comment>
<dbReference type="STRING" id="81858.BST23_04410"/>
<evidence type="ECO:0000313" key="3">
    <source>
        <dbReference type="Proteomes" id="UP000192772"/>
    </source>
</evidence>
<evidence type="ECO:0000313" key="2">
    <source>
        <dbReference type="EMBL" id="ORA68328.1"/>
    </source>
</evidence>
<dbReference type="InterPro" id="IPR009003">
    <property type="entry name" value="Peptidase_S1_PA"/>
</dbReference>
<gene>
    <name evidence="2" type="ORF">BST23_04410</name>
</gene>
<proteinExistence type="predicted"/>
<dbReference type="EMBL" id="MVHP01000003">
    <property type="protein sequence ID" value="ORA68328.1"/>
    <property type="molecule type" value="Genomic_DNA"/>
</dbReference>
<dbReference type="PROSITE" id="PS51257">
    <property type="entry name" value="PROKAR_LIPOPROTEIN"/>
    <property type="match status" value="1"/>
</dbReference>